<organism evidence="1 2">
    <name type="scientific">Choanephora cucurbitarum</name>
    <dbReference type="NCBI Taxonomy" id="101091"/>
    <lineage>
        <taxon>Eukaryota</taxon>
        <taxon>Fungi</taxon>
        <taxon>Fungi incertae sedis</taxon>
        <taxon>Mucoromycota</taxon>
        <taxon>Mucoromycotina</taxon>
        <taxon>Mucoromycetes</taxon>
        <taxon>Mucorales</taxon>
        <taxon>Mucorineae</taxon>
        <taxon>Choanephoraceae</taxon>
        <taxon>Choanephoroideae</taxon>
        <taxon>Choanephora</taxon>
    </lineage>
</organism>
<name>A0A1C7MW28_9FUNG</name>
<dbReference type="AlphaFoldDB" id="A0A1C7MW28"/>
<dbReference type="InParanoid" id="A0A1C7MW28"/>
<accession>A0A1C7MW28</accession>
<proteinExistence type="predicted"/>
<dbReference type="EMBL" id="LUGH01001529">
    <property type="protein sequence ID" value="OBZ81007.1"/>
    <property type="molecule type" value="Genomic_DNA"/>
</dbReference>
<gene>
    <name evidence="1" type="ORF">A0J61_10944</name>
</gene>
<dbReference type="Proteomes" id="UP000093000">
    <property type="component" value="Unassembled WGS sequence"/>
</dbReference>
<keyword evidence="2" id="KW-1185">Reference proteome</keyword>
<dbReference type="OrthoDB" id="2273311at2759"/>
<protein>
    <submittedName>
        <fullName evidence="1">Uncharacterized protein</fullName>
    </submittedName>
</protein>
<sequence>MACTTPCHIHTSSATLPSTLQLPRKQGRLQVLNLISQQQALQWRWAPILLLSAIPCSTFSTSSFLRYTFDWLYHSSTFPSAWYFLLFPSCRQPHHFPHRPSIAYSPLHIPSSLVQVIDAIPKSFDTCYINPTTCLSLPLPAVTSSSTPAVSSHHTASTTASFRTPNLQPFLCSDLFYFDTLTLQLELRQPLFTHSRHPALTRQAIRSINTSMISFLLFLQHNCMPASHIAQTLDSSFNLSPFIASFYQSSI</sequence>
<reference evidence="1 2" key="1">
    <citation type="submission" date="2016-03" db="EMBL/GenBank/DDBJ databases">
        <title>Choanephora cucurbitarum.</title>
        <authorList>
            <person name="Min B."/>
            <person name="Park H."/>
            <person name="Park J.-H."/>
            <person name="Shin H.-D."/>
            <person name="Choi I.-G."/>
        </authorList>
    </citation>
    <scope>NUCLEOTIDE SEQUENCE [LARGE SCALE GENOMIC DNA]</scope>
    <source>
        <strain evidence="1 2">KUS-F28377</strain>
    </source>
</reference>
<comment type="caution">
    <text evidence="1">The sequence shown here is derived from an EMBL/GenBank/DDBJ whole genome shotgun (WGS) entry which is preliminary data.</text>
</comment>
<evidence type="ECO:0000313" key="2">
    <source>
        <dbReference type="Proteomes" id="UP000093000"/>
    </source>
</evidence>
<evidence type="ECO:0000313" key="1">
    <source>
        <dbReference type="EMBL" id="OBZ81007.1"/>
    </source>
</evidence>